<dbReference type="PANTHER" id="PTHR43353">
    <property type="entry name" value="SUCCINATE-SEMIALDEHYDE DEHYDROGENASE, MITOCHONDRIAL"/>
    <property type="match status" value="1"/>
</dbReference>
<dbReference type="InterPro" id="IPR016162">
    <property type="entry name" value="Ald_DH_N"/>
</dbReference>
<dbReference type="Proteomes" id="UP001500221">
    <property type="component" value="Unassembled WGS sequence"/>
</dbReference>
<dbReference type="SUPFAM" id="SSF53720">
    <property type="entry name" value="ALDH-like"/>
    <property type="match status" value="1"/>
</dbReference>
<evidence type="ECO:0000313" key="4">
    <source>
        <dbReference type="Proteomes" id="UP001500221"/>
    </source>
</evidence>
<proteinExistence type="predicted"/>
<dbReference type="EMBL" id="BAABKG010000001">
    <property type="protein sequence ID" value="GAA5143924.1"/>
    <property type="molecule type" value="Genomic_DNA"/>
</dbReference>
<evidence type="ECO:0000256" key="1">
    <source>
        <dbReference type="ARBA" id="ARBA00023002"/>
    </source>
</evidence>
<keyword evidence="1" id="KW-0560">Oxidoreductase</keyword>
<feature type="domain" description="Aldehyde dehydrogenase" evidence="2">
    <location>
        <begin position="13"/>
        <end position="476"/>
    </location>
</feature>
<dbReference type="PANTHER" id="PTHR43353:SF5">
    <property type="entry name" value="SUCCINATE-SEMIALDEHYDE DEHYDROGENASE, MITOCHONDRIAL"/>
    <property type="match status" value="1"/>
</dbReference>
<sequence length="481" mass="51426">MDFPTQLFVDGAWRDASDGATFDVVDPSTGEVVAKVADATEDDVRAAIDGAAAVQAQWAATPAIERAAIMRRAARLFEERLDDLARLLAREQGKPVPQAVGEIQYGVGFIDWFAEEARRVHGMTIPAATTAKRIITLKQPIGVTACITPWNFPQLQILRKLGACLAAGCTMVLKPAELTPLSALEIARVFDDAGLPAGVLQVLTSNDAPRVSGVFMADARVRLISFTGSTEVGKILMRGAADTVKRVSLELGGHAPFIVFDDADLDLALREAMAVKLRNMGQTCVSANRLFVHEAVAEEFSRRLAEEFTGLRVGNALDDGTDVGPLVEEAAVVKVEAHVADALEKGAEVVVGGSRAETGTGSRLFFEPTVIRGADESMLLAQEETFGPVAPIFTFTDEDDVVRRANDSDYGLAGYFFTRDLNRAIRVAERLEYGTVGVNDAQISAVQAPFGGVKQSGIGREGGPLGIEEYLDTKYVSLGGL</sequence>
<dbReference type="InterPro" id="IPR016161">
    <property type="entry name" value="Ald_DH/histidinol_DH"/>
</dbReference>
<dbReference type="Pfam" id="PF00171">
    <property type="entry name" value="Aldedh"/>
    <property type="match status" value="1"/>
</dbReference>
<evidence type="ECO:0000259" key="2">
    <source>
        <dbReference type="Pfam" id="PF00171"/>
    </source>
</evidence>
<dbReference type="InterPro" id="IPR016163">
    <property type="entry name" value="Ald_DH_C"/>
</dbReference>
<dbReference type="Gene3D" id="3.40.605.10">
    <property type="entry name" value="Aldehyde Dehydrogenase, Chain A, domain 1"/>
    <property type="match status" value="1"/>
</dbReference>
<dbReference type="CDD" id="cd07103">
    <property type="entry name" value="ALDH_F5_SSADH_GabD"/>
    <property type="match status" value="1"/>
</dbReference>
<dbReference type="InterPro" id="IPR015590">
    <property type="entry name" value="Aldehyde_DH_dom"/>
</dbReference>
<accession>A0ABP9PGG1</accession>
<gene>
    <name evidence="3" type="ORF">GCM10023340_10480</name>
</gene>
<keyword evidence="4" id="KW-1185">Reference proteome</keyword>
<comment type="caution">
    <text evidence="3">The sequence shown here is derived from an EMBL/GenBank/DDBJ whole genome shotgun (WGS) entry which is preliminary data.</text>
</comment>
<dbReference type="InterPro" id="IPR050740">
    <property type="entry name" value="Aldehyde_DH_Superfamily"/>
</dbReference>
<organism evidence="3 4">
    <name type="scientific">Nocardioides marinquilinus</name>
    <dbReference type="NCBI Taxonomy" id="1210400"/>
    <lineage>
        <taxon>Bacteria</taxon>
        <taxon>Bacillati</taxon>
        <taxon>Actinomycetota</taxon>
        <taxon>Actinomycetes</taxon>
        <taxon>Propionibacteriales</taxon>
        <taxon>Nocardioidaceae</taxon>
        <taxon>Nocardioides</taxon>
    </lineage>
</organism>
<dbReference type="RefSeq" id="WP_345455237.1">
    <property type="nucleotide sequence ID" value="NZ_BAABKG010000001.1"/>
</dbReference>
<name>A0ABP9PGG1_9ACTN</name>
<evidence type="ECO:0000313" key="3">
    <source>
        <dbReference type="EMBL" id="GAA5143924.1"/>
    </source>
</evidence>
<protein>
    <submittedName>
        <fullName evidence="3">NAD-dependent succinate-semialdehyde dehydrogenase</fullName>
    </submittedName>
</protein>
<dbReference type="Gene3D" id="3.40.309.10">
    <property type="entry name" value="Aldehyde Dehydrogenase, Chain A, domain 2"/>
    <property type="match status" value="1"/>
</dbReference>
<reference evidence="4" key="1">
    <citation type="journal article" date="2019" name="Int. J. Syst. Evol. Microbiol.">
        <title>The Global Catalogue of Microorganisms (GCM) 10K type strain sequencing project: providing services to taxonomists for standard genome sequencing and annotation.</title>
        <authorList>
            <consortium name="The Broad Institute Genomics Platform"/>
            <consortium name="The Broad Institute Genome Sequencing Center for Infectious Disease"/>
            <person name="Wu L."/>
            <person name="Ma J."/>
        </authorList>
    </citation>
    <scope>NUCLEOTIDE SEQUENCE [LARGE SCALE GENOMIC DNA]</scope>
    <source>
        <strain evidence="4">JCM 18459</strain>
    </source>
</reference>